<dbReference type="EMBL" id="CALNXJ010000069">
    <property type="protein sequence ID" value="CAH3158915.1"/>
    <property type="molecule type" value="Genomic_DNA"/>
</dbReference>
<feature type="non-terminal residue" evidence="1">
    <location>
        <position position="1"/>
    </location>
</feature>
<dbReference type="Proteomes" id="UP001159428">
    <property type="component" value="Unassembled WGS sequence"/>
</dbReference>
<evidence type="ECO:0000313" key="2">
    <source>
        <dbReference type="Proteomes" id="UP001159428"/>
    </source>
</evidence>
<reference evidence="1 2" key="1">
    <citation type="submission" date="2022-05" db="EMBL/GenBank/DDBJ databases">
        <authorList>
            <consortium name="Genoscope - CEA"/>
            <person name="William W."/>
        </authorList>
    </citation>
    <scope>NUCLEOTIDE SEQUENCE [LARGE SCALE GENOMIC DNA]</scope>
</reference>
<proteinExistence type="predicted"/>
<dbReference type="AlphaFoldDB" id="A0AAU9XU40"/>
<gene>
    <name evidence="1" type="ORF">PMEA_00030694</name>
</gene>
<keyword evidence="2" id="KW-1185">Reference proteome</keyword>
<evidence type="ECO:0008006" key="3">
    <source>
        <dbReference type="Google" id="ProtNLM"/>
    </source>
</evidence>
<name>A0AAU9XU40_9CNID</name>
<evidence type="ECO:0000313" key="1">
    <source>
        <dbReference type="EMBL" id="CAH3158915.1"/>
    </source>
</evidence>
<accession>A0AAU9XU40</accession>
<feature type="non-terminal residue" evidence="1">
    <location>
        <position position="274"/>
    </location>
</feature>
<sequence length="274" mass="32176">LGDLCLPPVKPRWADLTDAGPGVGVSNYEVRFRDAELARVHNSDYRSPDELFFFNSVYLDNYRGASERNKEQAPGAAYFRKIESFMEDHYIRGELLWNSVVMPVKSQEKKVPISVPETERIPQPVPDSNNPGHFMDIYQTESTGRTPDDYLPRKCIKDLYEEHSDSIRNDQDTMKSFCSKYNVEEKHVIAYVNHLKDIEIRKDIRTRAAQERRRQEAERTYKDFQWDNLIEGGKVEKLRVRELDLYLNKHGLTTVGRKLDKVKAIRCHYYRQNK</sequence>
<protein>
    <recommendedName>
        <fullName evidence="3">SAP domain-containing protein</fullName>
    </recommendedName>
</protein>
<organism evidence="1 2">
    <name type="scientific">Pocillopora meandrina</name>
    <dbReference type="NCBI Taxonomy" id="46732"/>
    <lineage>
        <taxon>Eukaryota</taxon>
        <taxon>Metazoa</taxon>
        <taxon>Cnidaria</taxon>
        <taxon>Anthozoa</taxon>
        <taxon>Hexacorallia</taxon>
        <taxon>Scleractinia</taxon>
        <taxon>Astrocoeniina</taxon>
        <taxon>Pocilloporidae</taxon>
        <taxon>Pocillopora</taxon>
    </lineage>
</organism>
<comment type="caution">
    <text evidence="1">The sequence shown here is derived from an EMBL/GenBank/DDBJ whole genome shotgun (WGS) entry which is preliminary data.</text>
</comment>